<comment type="caution">
    <text evidence="1">The sequence shown here is derived from an EMBL/GenBank/DDBJ whole genome shotgun (WGS) entry which is preliminary data.</text>
</comment>
<keyword evidence="2" id="KW-1185">Reference proteome</keyword>
<protein>
    <recommendedName>
        <fullName evidence="3">Beta-galactosidase</fullName>
    </recommendedName>
</protein>
<name>A0ABN9YF09_9DINO</name>
<evidence type="ECO:0000313" key="1">
    <source>
        <dbReference type="EMBL" id="CAK0910096.1"/>
    </source>
</evidence>
<evidence type="ECO:0008006" key="3">
    <source>
        <dbReference type="Google" id="ProtNLM"/>
    </source>
</evidence>
<feature type="non-terminal residue" evidence="1">
    <location>
        <position position="1"/>
    </location>
</feature>
<dbReference type="EMBL" id="CAUYUJ010022320">
    <property type="protein sequence ID" value="CAK0910096.1"/>
    <property type="molecule type" value="Genomic_DNA"/>
</dbReference>
<proteinExistence type="predicted"/>
<dbReference type="Proteomes" id="UP001189429">
    <property type="component" value="Unassembled WGS sequence"/>
</dbReference>
<sequence>DGWTLRTRTGALGVQFEHTAPSTCQTDLAGPAGWSGGLLCSSAGVAKPQAPCGEPCPTWAEGGSGAVCRVAMDPGLRRCGSFNARSQRAQPLPPWFVFHLRSCFGGTRAQQRALRGPTEPD</sequence>
<accession>A0ABN9YF09</accession>
<evidence type="ECO:0000313" key="2">
    <source>
        <dbReference type="Proteomes" id="UP001189429"/>
    </source>
</evidence>
<organism evidence="1 2">
    <name type="scientific">Prorocentrum cordatum</name>
    <dbReference type="NCBI Taxonomy" id="2364126"/>
    <lineage>
        <taxon>Eukaryota</taxon>
        <taxon>Sar</taxon>
        <taxon>Alveolata</taxon>
        <taxon>Dinophyceae</taxon>
        <taxon>Prorocentrales</taxon>
        <taxon>Prorocentraceae</taxon>
        <taxon>Prorocentrum</taxon>
    </lineage>
</organism>
<gene>
    <name evidence="1" type="ORF">PCOR1329_LOCUS84349</name>
</gene>
<reference evidence="1" key="1">
    <citation type="submission" date="2023-10" db="EMBL/GenBank/DDBJ databases">
        <authorList>
            <person name="Chen Y."/>
            <person name="Shah S."/>
            <person name="Dougan E. K."/>
            <person name="Thang M."/>
            <person name="Chan C."/>
        </authorList>
    </citation>
    <scope>NUCLEOTIDE SEQUENCE [LARGE SCALE GENOMIC DNA]</scope>
</reference>